<dbReference type="PANTHER" id="PTHR24376:SF235">
    <property type="entry name" value="C2H2-TYPE DOMAIN-CONTAINING PROTEIN"/>
    <property type="match status" value="1"/>
</dbReference>
<name>A0A8C1XL71_CYPCA</name>
<evidence type="ECO:0000256" key="1">
    <source>
        <dbReference type="ARBA" id="ARBA00004123"/>
    </source>
</evidence>
<evidence type="ECO:0000256" key="2">
    <source>
        <dbReference type="ARBA" id="ARBA00022723"/>
    </source>
</evidence>
<dbReference type="SMART" id="SM00355">
    <property type="entry name" value="ZnF_C2H2"/>
    <property type="match status" value="13"/>
</dbReference>
<feature type="domain" description="C2H2-type" evidence="9">
    <location>
        <begin position="390"/>
        <end position="418"/>
    </location>
</feature>
<dbReference type="GO" id="GO:0005634">
    <property type="term" value="C:nucleus"/>
    <property type="evidence" value="ECO:0007669"/>
    <property type="project" value="UniProtKB-SubCell"/>
</dbReference>
<evidence type="ECO:0000259" key="9">
    <source>
        <dbReference type="PROSITE" id="PS50157"/>
    </source>
</evidence>
<feature type="domain" description="C2H2-type" evidence="9">
    <location>
        <begin position="277"/>
        <end position="311"/>
    </location>
</feature>
<dbReference type="Gene3D" id="3.30.160.60">
    <property type="entry name" value="Classic Zinc Finger"/>
    <property type="match status" value="7"/>
</dbReference>
<keyword evidence="4 7" id="KW-0863">Zinc-finger</keyword>
<reference evidence="10" key="1">
    <citation type="submission" date="2025-08" db="UniProtKB">
        <authorList>
            <consortium name="Ensembl"/>
        </authorList>
    </citation>
    <scope>IDENTIFICATION</scope>
</reference>
<dbReference type="Ensembl" id="ENSCCRT00015086378.1">
    <property type="protein sequence ID" value="ENSCCRP00015083649.1"/>
    <property type="gene ID" value="ENSCCRG00015033780.1"/>
</dbReference>
<evidence type="ECO:0000313" key="10">
    <source>
        <dbReference type="Ensembl" id="ENSCCRP00015083649.1"/>
    </source>
</evidence>
<dbReference type="GO" id="GO:0001228">
    <property type="term" value="F:DNA-binding transcription activator activity, RNA polymerase II-specific"/>
    <property type="evidence" value="ECO:0007669"/>
    <property type="project" value="TreeGrafter"/>
</dbReference>
<accession>A0A8C1XL71</accession>
<evidence type="ECO:0000256" key="8">
    <source>
        <dbReference type="SAM" id="MobiDB-lite"/>
    </source>
</evidence>
<feature type="domain" description="C2H2-type" evidence="9">
    <location>
        <begin position="556"/>
        <end position="583"/>
    </location>
</feature>
<evidence type="ECO:0000313" key="11">
    <source>
        <dbReference type="Proteomes" id="UP000694700"/>
    </source>
</evidence>
<dbReference type="Proteomes" id="UP000694700">
    <property type="component" value="Unplaced"/>
</dbReference>
<keyword evidence="3" id="KW-0677">Repeat</keyword>
<feature type="domain" description="C2H2-type" evidence="9">
    <location>
        <begin position="470"/>
        <end position="497"/>
    </location>
</feature>
<keyword evidence="2" id="KW-0479">Metal-binding</keyword>
<proteinExistence type="predicted"/>
<dbReference type="GO" id="GO:0008270">
    <property type="term" value="F:zinc ion binding"/>
    <property type="evidence" value="ECO:0007669"/>
    <property type="project" value="UniProtKB-KW"/>
</dbReference>
<dbReference type="PROSITE" id="PS50157">
    <property type="entry name" value="ZINC_FINGER_C2H2_2"/>
    <property type="match status" value="11"/>
</dbReference>
<evidence type="ECO:0000256" key="3">
    <source>
        <dbReference type="ARBA" id="ARBA00022737"/>
    </source>
</evidence>
<comment type="subcellular location">
    <subcellularLocation>
        <location evidence="1">Nucleus</location>
    </subcellularLocation>
</comment>
<dbReference type="InterPro" id="IPR013087">
    <property type="entry name" value="Znf_C2H2_type"/>
</dbReference>
<feature type="compositionally biased region" description="Polar residues" evidence="8">
    <location>
        <begin position="444"/>
        <end position="454"/>
    </location>
</feature>
<keyword evidence="6" id="KW-0539">Nucleus</keyword>
<dbReference type="AlphaFoldDB" id="A0A8C1XL71"/>
<feature type="domain" description="C2H2-type" evidence="9">
    <location>
        <begin position="249"/>
        <end position="276"/>
    </location>
</feature>
<feature type="domain" description="C2H2-type" evidence="9">
    <location>
        <begin position="638"/>
        <end position="658"/>
    </location>
</feature>
<feature type="domain" description="C2H2-type" evidence="9">
    <location>
        <begin position="163"/>
        <end position="190"/>
    </location>
</feature>
<evidence type="ECO:0000256" key="4">
    <source>
        <dbReference type="ARBA" id="ARBA00022771"/>
    </source>
</evidence>
<feature type="region of interest" description="Disordered" evidence="8">
    <location>
        <begin position="438"/>
        <end position="457"/>
    </location>
</feature>
<sequence>MHSLHKSQYCLSCKSYFTGGTLAGQHFCGQVELNDKKKSSPSYTKVLTEEKAKFICRYCSKSFVRQAYYKEHELRHRVVTHHRCDCCGLYFPNAHKCQSHKHKATCTPLILDPFLQTADHSESIQEKSDIPDVVETVGSNVELRNCFVKLMDVCKTSQSPERMHCQVCGKTFRLRAQLNAHLRSHSDEKPFKCDNCEKELLPPKEQATPQKLEEIYKEEFKCGLCQEAFVDSKALSEHCLTHMPGPSASKCQFCKSHFSSRAGLIRHIRLHTGEKPFPCLTCGRHFHRKEVLKLHQIKCTVHVRLHTGEKPYGCANCGEHFIRTDYLKRHLAKCNGKGEKEKILCEKCGDLFTRDALSVHQKTCVISSKSSGSSQQVNDKDKSPTKIKGFPCANCSDRFLLFSQLQQHFLAKHRSDQPQNKDQQQLVSSHMQVIKQEQVDEGYGQNQESSSQINTRERRVCSNTDLIKPLKCPQCNMRFSRSTGLGMHMRIHKGVYPLSCTKCHVGFWTRKTMEKHRRKCTGHTLISNNGSAMESAGELNDTENDPEKGDVSIHKYQCSECDQSFTDGLRLISHLEEHGREDQERRSDIHRCHVCNKVFAQAGILQRHSPHRCTKCHLSFTRSTELAEHMVTHRDENFPCDLCDETFSCKTSRAEHRK</sequence>
<dbReference type="GO" id="GO:0000978">
    <property type="term" value="F:RNA polymerase II cis-regulatory region sequence-specific DNA binding"/>
    <property type="evidence" value="ECO:0007669"/>
    <property type="project" value="TreeGrafter"/>
</dbReference>
<evidence type="ECO:0000256" key="6">
    <source>
        <dbReference type="ARBA" id="ARBA00023242"/>
    </source>
</evidence>
<keyword evidence="5" id="KW-0862">Zinc</keyword>
<evidence type="ECO:0000256" key="7">
    <source>
        <dbReference type="PROSITE-ProRule" id="PRU00042"/>
    </source>
</evidence>
<feature type="domain" description="C2H2-type" evidence="9">
    <location>
        <begin position="312"/>
        <end position="341"/>
    </location>
</feature>
<feature type="domain" description="C2H2-type" evidence="9">
    <location>
        <begin position="220"/>
        <end position="242"/>
    </location>
</feature>
<dbReference type="PROSITE" id="PS00028">
    <property type="entry name" value="ZINC_FINGER_C2H2_1"/>
    <property type="match status" value="7"/>
</dbReference>
<feature type="domain" description="C2H2-type" evidence="9">
    <location>
        <begin position="611"/>
        <end position="638"/>
    </location>
</feature>
<organism evidence="10 11">
    <name type="scientific">Cyprinus carpio</name>
    <name type="common">Common carp</name>
    <dbReference type="NCBI Taxonomy" id="7962"/>
    <lineage>
        <taxon>Eukaryota</taxon>
        <taxon>Metazoa</taxon>
        <taxon>Chordata</taxon>
        <taxon>Craniata</taxon>
        <taxon>Vertebrata</taxon>
        <taxon>Euteleostomi</taxon>
        <taxon>Actinopterygii</taxon>
        <taxon>Neopterygii</taxon>
        <taxon>Teleostei</taxon>
        <taxon>Ostariophysi</taxon>
        <taxon>Cypriniformes</taxon>
        <taxon>Cyprinidae</taxon>
        <taxon>Cyprininae</taxon>
        <taxon>Cyprinus</taxon>
    </lineage>
</organism>
<feature type="domain" description="C2H2-type" evidence="9">
    <location>
        <begin position="54"/>
        <end position="76"/>
    </location>
</feature>
<dbReference type="InterPro" id="IPR036236">
    <property type="entry name" value="Znf_C2H2_sf"/>
</dbReference>
<dbReference type="PANTHER" id="PTHR24376">
    <property type="entry name" value="ZINC FINGER PROTEIN"/>
    <property type="match status" value="1"/>
</dbReference>
<dbReference type="Pfam" id="PF00096">
    <property type="entry name" value="zf-C2H2"/>
    <property type="match status" value="4"/>
</dbReference>
<protein>
    <recommendedName>
        <fullName evidence="9">C2H2-type domain-containing protein</fullName>
    </recommendedName>
</protein>
<dbReference type="SUPFAM" id="SSF57667">
    <property type="entry name" value="beta-beta-alpha zinc fingers"/>
    <property type="match status" value="8"/>
</dbReference>
<evidence type="ECO:0000256" key="5">
    <source>
        <dbReference type="ARBA" id="ARBA00022833"/>
    </source>
</evidence>
<dbReference type="FunFam" id="3.30.160.60:FF:000100">
    <property type="entry name" value="Zinc finger 45-like"/>
    <property type="match status" value="3"/>
</dbReference>